<accession>A0ABV1J3Z9</accession>
<protein>
    <submittedName>
        <fullName evidence="2">DUF5684 domain-containing protein</fullName>
    </submittedName>
</protein>
<sequence length="122" mass="13452">MNNMEQFANASSSNTALFAGVGIITVIAWWKLFSKAGFSGILAIIPIVNLAVASKIVFDSYWYTLLFAVPVVNVVYAAVLNYKMMKYFECSTLLAVLAIFFPFFLLFPAFGSNEYHGPATNV</sequence>
<dbReference type="Proteomes" id="UP001481872">
    <property type="component" value="Unassembled WGS sequence"/>
</dbReference>
<feature type="transmembrane region" description="Helical" evidence="1">
    <location>
        <begin position="60"/>
        <end position="80"/>
    </location>
</feature>
<organism evidence="2 3">
    <name type="scientific">Aedoeadaptatus acetigenes</name>
    <dbReference type="NCBI Taxonomy" id="2981723"/>
    <lineage>
        <taxon>Bacteria</taxon>
        <taxon>Bacillati</taxon>
        <taxon>Bacillota</taxon>
        <taxon>Tissierellia</taxon>
        <taxon>Tissierellales</taxon>
        <taxon>Peptoniphilaceae</taxon>
        <taxon>Aedoeadaptatus</taxon>
    </lineage>
</organism>
<gene>
    <name evidence="2" type="ORF">AAA081_01175</name>
</gene>
<feature type="transmembrane region" description="Helical" evidence="1">
    <location>
        <begin position="92"/>
        <end position="111"/>
    </location>
</feature>
<keyword evidence="1" id="KW-0472">Membrane</keyword>
<evidence type="ECO:0000256" key="1">
    <source>
        <dbReference type="SAM" id="Phobius"/>
    </source>
</evidence>
<evidence type="ECO:0000313" key="2">
    <source>
        <dbReference type="EMBL" id="MEQ3352917.1"/>
    </source>
</evidence>
<feature type="transmembrane region" description="Helical" evidence="1">
    <location>
        <begin position="12"/>
        <end position="30"/>
    </location>
</feature>
<name>A0ABV1J3Z9_9FIRM</name>
<dbReference type="EMBL" id="JBBNPS010000002">
    <property type="protein sequence ID" value="MEQ3352917.1"/>
    <property type="molecule type" value="Genomic_DNA"/>
</dbReference>
<dbReference type="InterPro" id="IPR043739">
    <property type="entry name" value="DUF5684"/>
</dbReference>
<proteinExistence type="predicted"/>
<evidence type="ECO:0000313" key="3">
    <source>
        <dbReference type="Proteomes" id="UP001481872"/>
    </source>
</evidence>
<dbReference type="Pfam" id="PF18936">
    <property type="entry name" value="DUF5684"/>
    <property type="match status" value="1"/>
</dbReference>
<dbReference type="RefSeq" id="WP_148472441.1">
    <property type="nucleotide sequence ID" value="NZ_JAOQJD010000004.1"/>
</dbReference>
<feature type="transmembrane region" description="Helical" evidence="1">
    <location>
        <begin position="37"/>
        <end position="54"/>
    </location>
</feature>
<keyword evidence="3" id="KW-1185">Reference proteome</keyword>
<reference evidence="2 3" key="1">
    <citation type="submission" date="2024-04" db="EMBL/GenBank/DDBJ databases">
        <title>Human intestinal bacterial collection.</title>
        <authorList>
            <person name="Pauvert C."/>
            <person name="Hitch T.C.A."/>
            <person name="Clavel T."/>
        </authorList>
    </citation>
    <scope>NUCLEOTIDE SEQUENCE [LARGE SCALE GENOMIC DNA]</scope>
    <source>
        <strain evidence="2 3">CLA-SR-H026</strain>
    </source>
</reference>
<comment type="caution">
    <text evidence="2">The sequence shown here is derived from an EMBL/GenBank/DDBJ whole genome shotgun (WGS) entry which is preliminary data.</text>
</comment>
<keyword evidence="1" id="KW-1133">Transmembrane helix</keyword>
<keyword evidence="1" id="KW-0812">Transmembrane</keyword>